<protein>
    <submittedName>
        <fullName evidence="1">Uncharacterized protein</fullName>
    </submittedName>
</protein>
<dbReference type="Pfam" id="PF20062">
    <property type="entry name" value="DUF6461"/>
    <property type="match status" value="1"/>
</dbReference>
<accession>D7CB24</accession>
<dbReference type="Proteomes" id="UP000000377">
    <property type="component" value="Chromosome"/>
</dbReference>
<dbReference type="AlphaFoldDB" id="D7CB24"/>
<keyword evidence="2" id="KW-1185">Reference proteome</keyword>
<dbReference type="InterPro" id="IPR045592">
    <property type="entry name" value="DUF6461"/>
</dbReference>
<organism evidence="1 2">
    <name type="scientific">Streptomyces bingchenggensis (strain BCW-1)</name>
    <dbReference type="NCBI Taxonomy" id="749414"/>
    <lineage>
        <taxon>Bacteria</taxon>
        <taxon>Bacillati</taxon>
        <taxon>Actinomycetota</taxon>
        <taxon>Actinomycetes</taxon>
        <taxon>Kitasatosporales</taxon>
        <taxon>Streptomycetaceae</taxon>
        <taxon>Streptomyces</taxon>
    </lineage>
</organism>
<dbReference type="EMBL" id="CP002047">
    <property type="protein sequence ID" value="ADI10707.1"/>
    <property type="molecule type" value="Genomic_DNA"/>
</dbReference>
<name>D7CB24_STRBB</name>
<proteinExistence type="predicted"/>
<dbReference type="STRING" id="749414.SBI_07587"/>
<dbReference type="eggNOG" id="ENOG5030293">
    <property type="taxonomic scope" value="Bacteria"/>
</dbReference>
<gene>
    <name evidence="1" type="ordered locus">SBI_07587</name>
</gene>
<reference evidence="1 2" key="1">
    <citation type="journal article" date="2010" name="J. Bacteriol.">
        <title>Genome sequence of the milbemycin-producing bacterium Streptomyces bingchenggensis.</title>
        <authorList>
            <person name="Wang X.J."/>
            <person name="Yan Y.J."/>
            <person name="Zhang B."/>
            <person name="An J."/>
            <person name="Wang J.J."/>
            <person name="Tian J."/>
            <person name="Jiang L."/>
            <person name="Chen Y.H."/>
            <person name="Huang S.X."/>
            <person name="Yin M."/>
            <person name="Zhang J."/>
            <person name="Gao A.L."/>
            <person name="Liu C.X."/>
            <person name="Zhu Z.X."/>
            <person name="Xiang W.S."/>
        </authorList>
    </citation>
    <scope>NUCLEOTIDE SEQUENCE [LARGE SCALE GENOMIC DNA]</scope>
    <source>
        <strain evidence="1 2">BCW-1</strain>
    </source>
</reference>
<evidence type="ECO:0000313" key="1">
    <source>
        <dbReference type="EMBL" id="ADI10707.1"/>
    </source>
</evidence>
<sequence length="236" mass="25436">MSGVVLARGIDAEELALRMGGAPGAGTEPITDAEVSELGMEVYRPGGRGDGVVRVGEHAGWAFAIEYGDSTGGDRLEEISRDGVEAIHYTPAMEHPPAIVIYAHDGRHVCGFGLCEEHIRWGEKPDLLLPDLVAAGILHPDGDTYCDPCPDDYITRRRSALAVIEERFGLSLPPALLTGARLTAYAVSGTPDMTTEDPDFDVVCDWATANGYPLPSGRLRLIPYLIRLAYRHATSH</sequence>
<dbReference type="HOGENOM" id="CLU_098302_0_0_11"/>
<dbReference type="KEGG" id="sbh:SBI_07587"/>
<evidence type="ECO:0000313" key="2">
    <source>
        <dbReference type="Proteomes" id="UP000000377"/>
    </source>
</evidence>
<dbReference type="PATRIC" id="fig|749414.3.peg.7797"/>